<gene>
    <name evidence="2" type="ORF">SAMN05216337_100184</name>
</gene>
<keyword evidence="1" id="KW-0472">Membrane</keyword>
<name>A0A1G6IC17_9BRAD</name>
<accession>A0A1G6IC17</accession>
<evidence type="ECO:0000256" key="1">
    <source>
        <dbReference type="SAM" id="Phobius"/>
    </source>
</evidence>
<protein>
    <submittedName>
        <fullName evidence="2">Uncharacterized protein</fullName>
    </submittedName>
</protein>
<organism evidence="2 3">
    <name type="scientific">Bradyrhizobium brasilense</name>
    <dbReference type="NCBI Taxonomy" id="1419277"/>
    <lineage>
        <taxon>Bacteria</taxon>
        <taxon>Pseudomonadati</taxon>
        <taxon>Pseudomonadota</taxon>
        <taxon>Alphaproteobacteria</taxon>
        <taxon>Hyphomicrobiales</taxon>
        <taxon>Nitrobacteraceae</taxon>
        <taxon>Bradyrhizobium</taxon>
    </lineage>
</organism>
<dbReference type="Proteomes" id="UP000199245">
    <property type="component" value="Unassembled WGS sequence"/>
</dbReference>
<keyword evidence="1" id="KW-0812">Transmembrane</keyword>
<evidence type="ECO:0000313" key="2">
    <source>
        <dbReference type="EMBL" id="SDC03555.1"/>
    </source>
</evidence>
<dbReference type="AlphaFoldDB" id="A0A1G6IC17"/>
<proteinExistence type="predicted"/>
<keyword evidence="1" id="KW-1133">Transmembrane helix</keyword>
<evidence type="ECO:0000313" key="3">
    <source>
        <dbReference type="Proteomes" id="UP000199245"/>
    </source>
</evidence>
<reference evidence="2 3" key="1">
    <citation type="submission" date="2016-10" db="EMBL/GenBank/DDBJ databases">
        <authorList>
            <person name="de Groot N.N."/>
        </authorList>
    </citation>
    <scope>NUCLEOTIDE SEQUENCE [LARGE SCALE GENOMIC DNA]</scope>
    <source>
        <strain evidence="2 3">R5</strain>
    </source>
</reference>
<sequence>MWVDVCLPQGQKTKFESCVTASVAGLLLCMGLFFDILAARSCDSAWAAKQGRFGTI</sequence>
<dbReference type="EMBL" id="FMZW01000001">
    <property type="protein sequence ID" value="SDC03555.1"/>
    <property type="molecule type" value="Genomic_DNA"/>
</dbReference>
<feature type="transmembrane region" description="Helical" evidence="1">
    <location>
        <begin position="20"/>
        <end position="39"/>
    </location>
</feature>